<reference evidence="1" key="1">
    <citation type="submission" date="2024-04" db="UniProtKB">
        <authorList>
            <consortium name="EnsemblMetazoa"/>
        </authorList>
    </citation>
    <scope>IDENTIFICATION</scope>
    <source>
        <strain evidence="1">EBRO</strain>
    </source>
</reference>
<evidence type="ECO:0000313" key="2">
    <source>
        <dbReference type="Proteomes" id="UP000075880"/>
    </source>
</evidence>
<accession>A0AAG5DQV8</accession>
<sequence length="106" mass="12091">MTVRTEKFSVFPKARELLNQGPKSLQDTPMSQTPCQGLLKISGRRSFNEDKEKYLLYLSNAEKLSSSWKAIQTTAVRQDAVGNGIFLGKWRRNLRRNKSETGNLKT</sequence>
<dbReference type="EnsemblMetazoa" id="ENSAATROPT014411">
    <property type="protein sequence ID" value="ENSAATROPP013139"/>
    <property type="gene ID" value="ENSAATROPG011696"/>
</dbReference>
<organism evidence="1 2">
    <name type="scientific">Anopheles atroparvus</name>
    <name type="common">European mosquito</name>
    <dbReference type="NCBI Taxonomy" id="41427"/>
    <lineage>
        <taxon>Eukaryota</taxon>
        <taxon>Metazoa</taxon>
        <taxon>Ecdysozoa</taxon>
        <taxon>Arthropoda</taxon>
        <taxon>Hexapoda</taxon>
        <taxon>Insecta</taxon>
        <taxon>Pterygota</taxon>
        <taxon>Neoptera</taxon>
        <taxon>Endopterygota</taxon>
        <taxon>Diptera</taxon>
        <taxon>Nematocera</taxon>
        <taxon>Culicoidea</taxon>
        <taxon>Culicidae</taxon>
        <taxon>Anophelinae</taxon>
        <taxon>Anopheles</taxon>
    </lineage>
</organism>
<proteinExistence type="predicted"/>
<protein>
    <submittedName>
        <fullName evidence="1">Uncharacterized protein</fullName>
    </submittedName>
</protein>
<evidence type="ECO:0000313" key="1">
    <source>
        <dbReference type="EnsemblMetazoa" id="ENSAATROPP013139"/>
    </source>
</evidence>
<keyword evidence="2" id="KW-1185">Reference proteome</keyword>
<name>A0AAG5DQV8_ANOAO</name>
<dbReference type="Proteomes" id="UP000075880">
    <property type="component" value="Unassembled WGS sequence"/>
</dbReference>
<dbReference type="AlphaFoldDB" id="A0AAG5DQV8"/>